<keyword evidence="4" id="KW-0812">Transmembrane</keyword>
<dbReference type="PROSITE" id="PS50109">
    <property type="entry name" value="HIS_KIN"/>
    <property type="match status" value="1"/>
</dbReference>
<dbReference type="EMBL" id="CP014544">
    <property type="protein sequence ID" value="AMO69378.1"/>
    <property type="molecule type" value="Genomic_DNA"/>
</dbReference>
<evidence type="ECO:0000256" key="4">
    <source>
        <dbReference type="SAM" id="Phobius"/>
    </source>
</evidence>
<dbReference type="InterPro" id="IPR003594">
    <property type="entry name" value="HATPase_dom"/>
</dbReference>
<dbReference type="InterPro" id="IPR036890">
    <property type="entry name" value="HATPase_C_sf"/>
</dbReference>
<reference evidence="6 7" key="1">
    <citation type="submission" date="2015-12" db="EMBL/GenBank/DDBJ databases">
        <authorList>
            <person name="Shamseldin A."/>
            <person name="Moawad H."/>
            <person name="Abd El-Rahim W.M."/>
            <person name="Sadowsky M.J."/>
        </authorList>
    </citation>
    <scope>NUCLEOTIDE SEQUENCE [LARGE SCALE GENOMIC DNA]</scope>
    <source>
        <strain evidence="6 7">SM2</strain>
    </source>
</reference>
<dbReference type="GO" id="GO:0000155">
    <property type="term" value="F:phosphorelay sensor kinase activity"/>
    <property type="evidence" value="ECO:0007669"/>
    <property type="project" value="InterPro"/>
</dbReference>
<dbReference type="InterPro" id="IPR005467">
    <property type="entry name" value="His_kinase_dom"/>
</dbReference>
<keyword evidence="3" id="KW-0597">Phosphoprotein</keyword>
<dbReference type="PRINTS" id="PR00344">
    <property type="entry name" value="BCTRLSENSOR"/>
</dbReference>
<dbReference type="SUPFAM" id="SSF47384">
    <property type="entry name" value="Homodimeric domain of signal transducing histidine kinase"/>
    <property type="match status" value="1"/>
</dbReference>
<feature type="transmembrane region" description="Helical" evidence="4">
    <location>
        <begin position="12"/>
        <end position="35"/>
    </location>
</feature>
<gene>
    <name evidence="6" type="ORF">AZF00_14165</name>
</gene>
<dbReference type="KEGG" id="zal:AZF00_14165"/>
<dbReference type="Gene3D" id="3.30.450.20">
    <property type="entry name" value="PAS domain"/>
    <property type="match status" value="1"/>
</dbReference>
<sequence length="529" mass="58456">MAIAQDHIQQRAIMRVYSAYRFALASALFVALMFGPAKSTLGTSAPQLFAGVASAYAIFALSLLLRHYLIKGHYTPTQLFFEFFIDIGAIMFMSYCSGSTDSGLPLLLIVSISAASITLPSQLSLAIAALATISALSEVAAHTLYERVSTQQFIVAGITGMAYFSAAIAIRYLSARIVKTQQLAERRRTDIETLSAINQRIVQRMQTGIIVMSRTGQIKLINDAAQELLDIRPASGDQDQYAPAVLIEMAKNAINDSQIISVGPRRLDLHVNMTNLEAHNHSDCLLYIENISKITQRAQNLKLASLGRFTASIAHEIRNPLSAISHAAQLLAESPNLDDSDTRFAEIIQNHAMRMNDIIKNILELSRGRTPQPERFALGNWLQTFNTDWRPTEHTQYSITVEVLGETDIVNVDRSQLNQIVSNIADNAVRHGAAKDGRAALIFRCSTLARSGAVILDIIDNGDGIKPEDVDKIFEPFFTTQAQGNGLGLYLCRELCLANQIHIYYRRTADQQSCFRLQFSHPDRGTLPD</sequence>
<evidence type="ECO:0000259" key="5">
    <source>
        <dbReference type="PROSITE" id="PS50109"/>
    </source>
</evidence>
<evidence type="ECO:0000313" key="6">
    <source>
        <dbReference type="EMBL" id="AMO69378.1"/>
    </source>
</evidence>
<feature type="transmembrane region" description="Helical" evidence="4">
    <location>
        <begin position="107"/>
        <end position="133"/>
    </location>
</feature>
<name>A0A127M890_9GAMM</name>
<dbReference type="InterPro" id="IPR003661">
    <property type="entry name" value="HisK_dim/P_dom"/>
</dbReference>
<evidence type="ECO:0000256" key="1">
    <source>
        <dbReference type="ARBA" id="ARBA00000085"/>
    </source>
</evidence>
<protein>
    <recommendedName>
        <fullName evidence="2">histidine kinase</fullName>
        <ecNumber evidence="2">2.7.13.3</ecNumber>
    </recommendedName>
</protein>
<dbReference type="InterPro" id="IPR036097">
    <property type="entry name" value="HisK_dim/P_sf"/>
</dbReference>
<dbReference type="SUPFAM" id="SSF55874">
    <property type="entry name" value="ATPase domain of HSP90 chaperone/DNA topoisomerase II/histidine kinase"/>
    <property type="match status" value="1"/>
</dbReference>
<evidence type="ECO:0000256" key="2">
    <source>
        <dbReference type="ARBA" id="ARBA00012438"/>
    </source>
</evidence>
<keyword evidence="4" id="KW-1133">Transmembrane helix</keyword>
<proteinExistence type="predicted"/>
<dbReference type="Pfam" id="PF00512">
    <property type="entry name" value="HisKA"/>
    <property type="match status" value="1"/>
</dbReference>
<evidence type="ECO:0000313" key="7">
    <source>
        <dbReference type="Proteomes" id="UP000074119"/>
    </source>
</evidence>
<comment type="catalytic activity">
    <reaction evidence="1">
        <text>ATP + protein L-histidine = ADP + protein N-phospho-L-histidine.</text>
        <dbReference type="EC" id="2.7.13.3"/>
    </reaction>
</comment>
<dbReference type="Gene3D" id="3.30.565.10">
    <property type="entry name" value="Histidine kinase-like ATPase, C-terminal domain"/>
    <property type="match status" value="1"/>
</dbReference>
<dbReference type="Pfam" id="PF02518">
    <property type="entry name" value="HATPase_c"/>
    <property type="match status" value="1"/>
</dbReference>
<organism evidence="6 7">
    <name type="scientific">Zhongshania aliphaticivorans</name>
    <dbReference type="NCBI Taxonomy" id="1470434"/>
    <lineage>
        <taxon>Bacteria</taxon>
        <taxon>Pseudomonadati</taxon>
        <taxon>Pseudomonadota</taxon>
        <taxon>Gammaproteobacteria</taxon>
        <taxon>Cellvibrionales</taxon>
        <taxon>Spongiibacteraceae</taxon>
        <taxon>Zhongshania</taxon>
    </lineage>
</organism>
<accession>A0A127M890</accession>
<dbReference type="Pfam" id="PF25323">
    <property type="entry name" value="6TM_PilS"/>
    <property type="match status" value="1"/>
</dbReference>
<evidence type="ECO:0000256" key="3">
    <source>
        <dbReference type="ARBA" id="ARBA00022553"/>
    </source>
</evidence>
<feature type="domain" description="Histidine kinase" evidence="5">
    <location>
        <begin position="312"/>
        <end position="523"/>
    </location>
</feature>
<dbReference type="PANTHER" id="PTHR43065">
    <property type="entry name" value="SENSOR HISTIDINE KINASE"/>
    <property type="match status" value="1"/>
</dbReference>
<dbReference type="CDD" id="cd00075">
    <property type="entry name" value="HATPase"/>
    <property type="match status" value="1"/>
</dbReference>
<dbReference type="STRING" id="1470434.AZF00_14165"/>
<dbReference type="CDD" id="cd00082">
    <property type="entry name" value="HisKA"/>
    <property type="match status" value="1"/>
</dbReference>
<dbReference type="Gene3D" id="1.10.287.130">
    <property type="match status" value="1"/>
</dbReference>
<feature type="transmembrane region" description="Helical" evidence="4">
    <location>
        <begin position="47"/>
        <end position="65"/>
    </location>
</feature>
<feature type="transmembrane region" description="Helical" evidence="4">
    <location>
        <begin position="153"/>
        <end position="173"/>
    </location>
</feature>
<dbReference type="Proteomes" id="UP000074119">
    <property type="component" value="Chromosome"/>
</dbReference>
<dbReference type="RefSeq" id="WP_008251453.1">
    <property type="nucleotide sequence ID" value="NZ_CP014544.1"/>
</dbReference>
<dbReference type="InterPro" id="IPR004358">
    <property type="entry name" value="Sig_transdc_His_kin-like_C"/>
</dbReference>
<dbReference type="EC" id="2.7.13.3" evidence="2"/>
<dbReference type="SMART" id="SM00388">
    <property type="entry name" value="HisKA"/>
    <property type="match status" value="1"/>
</dbReference>
<keyword evidence="4" id="KW-0472">Membrane</keyword>
<dbReference type="PANTHER" id="PTHR43065:SF52">
    <property type="entry name" value="SENSOR PROTEIN KINASE PILS"/>
    <property type="match status" value="1"/>
</dbReference>
<feature type="transmembrane region" description="Helical" evidence="4">
    <location>
        <begin position="77"/>
        <end position="95"/>
    </location>
</feature>
<dbReference type="SMART" id="SM00387">
    <property type="entry name" value="HATPase_c"/>
    <property type="match status" value="1"/>
</dbReference>
<dbReference type="AlphaFoldDB" id="A0A127M890"/>